<protein>
    <submittedName>
        <fullName evidence="1">Uncharacterized protein</fullName>
    </submittedName>
</protein>
<comment type="caution">
    <text evidence="1">The sequence shown here is derived from an EMBL/GenBank/DDBJ whole genome shotgun (WGS) entry which is preliminary data.</text>
</comment>
<dbReference type="EMBL" id="PXOF01000215">
    <property type="protein sequence ID" value="RGP59486.1"/>
    <property type="molecule type" value="Genomic_DNA"/>
</dbReference>
<reference evidence="1 2" key="1">
    <citation type="journal article" date="2018" name="PLoS Pathog.">
        <title>Evolution of structural diversity of trichothecenes, a family of toxins produced by plant pathogenic and entomopathogenic fungi.</title>
        <authorList>
            <person name="Proctor R.H."/>
            <person name="McCormick S.P."/>
            <person name="Kim H.S."/>
            <person name="Cardoza R.E."/>
            <person name="Stanley A.M."/>
            <person name="Lindo L."/>
            <person name="Kelly A."/>
            <person name="Brown D.W."/>
            <person name="Lee T."/>
            <person name="Vaughan M.M."/>
            <person name="Alexander N.J."/>
            <person name="Busman M."/>
            <person name="Gutierrez S."/>
        </authorList>
    </citation>
    <scope>NUCLEOTIDE SEQUENCE [LARGE SCALE GENOMIC DNA]</scope>
    <source>
        <strain evidence="1 2">NRRL 3299</strain>
    </source>
</reference>
<evidence type="ECO:0000313" key="1">
    <source>
        <dbReference type="EMBL" id="RGP59486.1"/>
    </source>
</evidence>
<dbReference type="Proteomes" id="UP000266152">
    <property type="component" value="Unassembled WGS sequence"/>
</dbReference>
<dbReference type="AlphaFoldDB" id="A0A395RHB5"/>
<name>A0A395RHB5_FUSSP</name>
<organism evidence="1 2">
    <name type="scientific">Fusarium sporotrichioides</name>
    <dbReference type="NCBI Taxonomy" id="5514"/>
    <lineage>
        <taxon>Eukaryota</taxon>
        <taxon>Fungi</taxon>
        <taxon>Dikarya</taxon>
        <taxon>Ascomycota</taxon>
        <taxon>Pezizomycotina</taxon>
        <taxon>Sordariomycetes</taxon>
        <taxon>Hypocreomycetidae</taxon>
        <taxon>Hypocreales</taxon>
        <taxon>Nectriaceae</taxon>
        <taxon>Fusarium</taxon>
    </lineage>
</organism>
<dbReference type="STRING" id="5514.A0A395RHB5"/>
<keyword evidence="2" id="KW-1185">Reference proteome</keyword>
<sequence length="393" mass="45435">MTSRIVELLSDQHGPNLNIVDQILINLGIAEIFELHATCRSLRWLIRHMTESPYLLNIDAHLQRFSNDATHFRYALGKCDGLIKGAFVRNFLAFDSPASSKLVITLEQGRRAEAFVEYLKRYECYGLWGLGSGRTRVYTRTTHPDVSIHINLVNSPIVDIINMAQSSTDLVFISWNKIYCLLPLPTIKRHKFFAFKPFDVDMRSTLREYKAAGWTIRDLVWPDKARELTHREALQQIGGQRSLVIDLANPPRGEFTPDHVLENNVFSLDWSKGFPHGRRRLIVGALLLDEKPTLQHMYTTGRVGMAQASWKQFLEEKLAHWEHIQISKIFHELDPSFCRSTWYTCPVCESFVTSTWDYADEHISTWFQEWRNQEATLALLPSAPKDSSEMIER</sequence>
<evidence type="ECO:0000313" key="2">
    <source>
        <dbReference type="Proteomes" id="UP000266152"/>
    </source>
</evidence>
<accession>A0A395RHB5</accession>
<gene>
    <name evidence="1" type="ORF">FSPOR_11243</name>
</gene>
<proteinExistence type="predicted"/>